<evidence type="ECO:0000259" key="1">
    <source>
        <dbReference type="Pfam" id="PF14322"/>
    </source>
</evidence>
<reference evidence="2 3" key="1">
    <citation type="submission" date="2018-07" db="EMBL/GenBank/DDBJ databases">
        <title>A draft genome of a endophytic bacteria, a new species of Pedobacter.</title>
        <authorList>
            <person name="Zhang Z.D."/>
            <person name="Chen Z.J."/>
        </authorList>
    </citation>
    <scope>NUCLEOTIDE SEQUENCE [LARGE SCALE GENOMIC DNA]</scope>
    <source>
        <strain evidence="2 3">RS10</strain>
    </source>
</reference>
<dbReference type="Pfam" id="PF14322">
    <property type="entry name" value="SusD-like_3"/>
    <property type="match status" value="1"/>
</dbReference>
<dbReference type="AlphaFoldDB" id="A0A366KM35"/>
<dbReference type="SUPFAM" id="SSF48452">
    <property type="entry name" value="TPR-like"/>
    <property type="match status" value="1"/>
</dbReference>
<protein>
    <recommendedName>
        <fullName evidence="1">SusD-like N-terminal domain-containing protein</fullName>
    </recommendedName>
</protein>
<name>A0A366KM35_9SPHI</name>
<evidence type="ECO:0000313" key="2">
    <source>
        <dbReference type="EMBL" id="RBQ02199.1"/>
    </source>
</evidence>
<accession>A0A366KM35</accession>
<dbReference type="InterPro" id="IPR011990">
    <property type="entry name" value="TPR-like_helical_dom_sf"/>
</dbReference>
<gene>
    <name evidence="2" type="ORF">DRW42_27985</name>
</gene>
<organism evidence="2 3">
    <name type="scientific">Pedobacter miscanthi</name>
    <dbReference type="NCBI Taxonomy" id="2259170"/>
    <lineage>
        <taxon>Bacteria</taxon>
        <taxon>Pseudomonadati</taxon>
        <taxon>Bacteroidota</taxon>
        <taxon>Sphingobacteriia</taxon>
        <taxon>Sphingobacteriales</taxon>
        <taxon>Sphingobacteriaceae</taxon>
        <taxon>Pedobacter</taxon>
    </lineage>
</organism>
<feature type="domain" description="SusD-like N-terminal" evidence="1">
    <location>
        <begin position="28"/>
        <end position="228"/>
    </location>
</feature>
<feature type="non-terminal residue" evidence="2">
    <location>
        <position position="355"/>
    </location>
</feature>
<dbReference type="InterPro" id="IPR033985">
    <property type="entry name" value="SusD-like_N"/>
</dbReference>
<dbReference type="Proteomes" id="UP000252081">
    <property type="component" value="Unassembled WGS sequence"/>
</dbReference>
<dbReference type="EMBL" id="QNQU01000049">
    <property type="protein sequence ID" value="RBQ02199.1"/>
    <property type="molecule type" value="Genomic_DNA"/>
</dbReference>
<keyword evidence="3" id="KW-1185">Reference proteome</keyword>
<evidence type="ECO:0000313" key="3">
    <source>
        <dbReference type="Proteomes" id="UP000252081"/>
    </source>
</evidence>
<proteinExistence type="predicted"/>
<comment type="caution">
    <text evidence="2">The sequence shown here is derived from an EMBL/GenBank/DDBJ whole genome shotgun (WGS) entry which is preliminary data.</text>
</comment>
<sequence>MKKYQKYIVIFCGLFSVFAVFPSCKKGYLDEKPSRSLTVPTTPADMQALLDNLDVMNVSPGLPQLATDDFLLSDAAFASLSFSDERNVYVWEKEVFSSPTCAEWVAGWQQVFYANIVLDALGARSDDGQEPLRRIKGAALFFRAMAYYQLCQMFTRPFSPAGAAGDKGLPIREVADVNQNPPRATLLQTYNFMLADLTLAADLLPEKSEFKSRPNKVAALALLARISLLMQDYAKAYEYSDRSIKLYGVLINYNTLNTASARPFPAVLPRGNDEVLFYAAQVSYSYMGFMSSSVNVNPMLYSSYDGNDLRKVLFFNASGKNFKGNYNNVSRLFGGIANDEVYLIRAESLIRLGRV</sequence>
<dbReference type="Gene3D" id="1.25.40.390">
    <property type="match status" value="1"/>
</dbReference>